<evidence type="ECO:0000256" key="1">
    <source>
        <dbReference type="SAM" id="MobiDB-lite"/>
    </source>
</evidence>
<organism evidence="3 4">
    <name type="scientific">Acuticoccus mangrovi</name>
    <dbReference type="NCBI Taxonomy" id="2796142"/>
    <lineage>
        <taxon>Bacteria</taxon>
        <taxon>Pseudomonadati</taxon>
        <taxon>Pseudomonadota</taxon>
        <taxon>Alphaproteobacteria</taxon>
        <taxon>Hyphomicrobiales</taxon>
        <taxon>Amorphaceae</taxon>
        <taxon>Acuticoccus</taxon>
    </lineage>
</organism>
<keyword evidence="4" id="KW-1185">Reference proteome</keyword>
<evidence type="ECO:0000313" key="4">
    <source>
        <dbReference type="Proteomes" id="UP000609531"/>
    </source>
</evidence>
<dbReference type="Proteomes" id="UP000609531">
    <property type="component" value="Unassembled WGS sequence"/>
</dbReference>
<evidence type="ECO:0000256" key="2">
    <source>
        <dbReference type="SAM" id="SignalP"/>
    </source>
</evidence>
<feature type="region of interest" description="Disordered" evidence="1">
    <location>
        <begin position="24"/>
        <end position="48"/>
    </location>
</feature>
<feature type="signal peptide" evidence="2">
    <location>
        <begin position="1"/>
        <end position="24"/>
    </location>
</feature>
<gene>
    <name evidence="3" type="ORF">JCR33_03270</name>
</gene>
<protein>
    <submittedName>
        <fullName evidence="3">Uncharacterized protein</fullName>
    </submittedName>
</protein>
<accession>A0A934MJM0</accession>
<dbReference type="EMBL" id="JAEKJA010000002">
    <property type="protein sequence ID" value="MBJ3774689.1"/>
    <property type="molecule type" value="Genomic_DNA"/>
</dbReference>
<name>A0A934MJM0_9HYPH</name>
<sequence length="96" mass="10202">MTKTTILRATIVATATLISVSAMAQSAGSTGGRGGGGTNDDGGSDSISVLRSYNRTVDQRRRPDKNFQDQCIHRVRTGTATLVFLRRCDDLDGLGN</sequence>
<dbReference type="RefSeq" id="WP_198880593.1">
    <property type="nucleotide sequence ID" value="NZ_JAEKJA010000002.1"/>
</dbReference>
<evidence type="ECO:0000313" key="3">
    <source>
        <dbReference type="EMBL" id="MBJ3774689.1"/>
    </source>
</evidence>
<comment type="caution">
    <text evidence="3">The sequence shown here is derived from an EMBL/GenBank/DDBJ whole genome shotgun (WGS) entry which is preliminary data.</text>
</comment>
<feature type="chain" id="PRO_5037437641" evidence="2">
    <location>
        <begin position="25"/>
        <end position="96"/>
    </location>
</feature>
<keyword evidence="2" id="KW-0732">Signal</keyword>
<proteinExistence type="predicted"/>
<dbReference type="AlphaFoldDB" id="A0A934MJM0"/>
<reference evidence="3" key="1">
    <citation type="submission" date="2020-12" db="EMBL/GenBank/DDBJ databases">
        <title>Bacterial taxonomy.</title>
        <authorList>
            <person name="Pan X."/>
        </authorList>
    </citation>
    <scope>NUCLEOTIDE SEQUENCE</scope>
    <source>
        <strain evidence="3">B2012</strain>
    </source>
</reference>
<feature type="compositionally biased region" description="Gly residues" evidence="1">
    <location>
        <begin position="29"/>
        <end position="40"/>
    </location>
</feature>